<reference evidence="3 5" key="1">
    <citation type="submission" date="2015-10" db="EMBL/GenBank/DDBJ databases">
        <title>The cercosporin biosynthetic gene cluster was horizontally transferred to several fungal lineages and shown to be expanded in Cercospora beticola based on microsynteny with recipient genomes.</title>
        <authorList>
            <person name="De Jonge R."/>
            <person name="Ebert M.K."/>
            <person name="Suttle J.C."/>
            <person name="Jurick Ii W.M."/>
            <person name="Secor G.A."/>
            <person name="Thomma B.P."/>
            <person name="Van De Peer Y."/>
            <person name="Bolton M.D."/>
        </authorList>
    </citation>
    <scope>NUCLEOTIDE SEQUENCE [LARGE SCALE GENOMIC DNA]</scope>
    <source>
        <strain evidence="3 5">09-40</strain>
    </source>
</reference>
<organism evidence="3 5">
    <name type="scientific">Cercospora beticola</name>
    <name type="common">Sugarbeet leaf spot fungus</name>
    <dbReference type="NCBI Taxonomy" id="122368"/>
    <lineage>
        <taxon>Eukaryota</taxon>
        <taxon>Fungi</taxon>
        <taxon>Dikarya</taxon>
        <taxon>Ascomycota</taxon>
        <taxon>Pezizomycotina</taxon>
        <taxon>Dothideomycetes</taxon>
        <taxon>Dothideomycetidae</taxon>
        <taxon>Mycosphaerellales</taxon>
        <taxon>Mycosphaerellaceae</taxon>
        <taxon>Cercospora</taxon>
    </lineage>
</organism>
<protein>
    <submittedName>
        <fullName evidence="3">Retinol dehydrogenase 11</fullName>
    </submittedName>
</protein>
<dbReference type="OrthoDB" id="191139at2759"/>
<dbReference type="Proteomes" id="UP001302367">
    <property type="component" value="Chromosome 2"/>
</dbReference>
<evidence type="ECO:0000313" key="6">
    <source>
        <dbReference type="Proteomes" id="UP001302367"/>
    </source>
</evidence>
<dbReference type="SUPFAM" id="SSF51735">
    <property type="entry name" value="NAD(P)-binding Rossmann-fold domains"/>
    <property type="match status" value="1"/>
</dbReference>
<evidence type="ECO:0000256" key="1">
    <source>
        <dbReference type="ARBA" id="ARBA00006484"/>
    </source>
</evidence>
<reference evidence="4 6" key="2">
    <citation type="submission" date="2023-09" db="EMBL/GenBank/DDBJ databases">
        <title>Complete-Gapless Cercospora beticola genome.</title>
        <authorList>
            <person name="Wyatt N.A."/>
            <person name="Spanner R.E."/>
            <person name="Bolton M.D."/>
        </authorList>
    </citation>
    <scope>NUCLEOTIDE SEQUENCE [LARGE SCALE GENOMIC DNA]</scope>
    <source>
        <strain evidence="4">Cb09-40</strain>
    </source>
</reference>
<proteinExistence type="inferred from homology"/>
<dbReference type="InterPro" id="IPR002347">
    <property type="entry name" value="SDR_fam"/>
</dbReference>
<dbReference type="Pfam" id="PF00106">
    <property type="entry name" value="adh_short"/>
    <property type="match status" value="1"/>
</dbReference>
<dbReference type="PANTHER" id="PTHR24320:SF272">
    <property type="entry name" value="NAD(P)-BINDING ROSSMANN-FOLD SUPERFAMILY PROTEIN"/>
    <property type="match status" value="1"/>
</dbReference>
<accession>A0A2G5I078</accession>
<dbReference type="GO" id="GO:0016491">
    <property type="term" value="F:oxidoreductase activity"/>
    <property type="evidence" value="ECO:0007669"/>
    <property type="project" value="UniProtKB-KW"/>
</dbReference>
<dbReference type="EMBL" id="CP134185">
    <property type="protein sequence ID" value="WPA98234.1"/>
    <property type="molecule type" value="Genomic_DNA"/>
</dbReference>
<name>A0A2G5I078_CERBT</name>
<evidence type="ECO:0000313" key="4">
    <source>
        <dbReference type="EMBL" id="WPA98234.1"/>
    </source>
</evidence>
<dbReference type="PANTHER" id="PTHR24320">
    <property type="entry name" value="RETINOL DEHYDROGENASE"/>
    <property type="match status" value="1"/>
</dbReference>
<keyword evidence="2" id="KW-0560">Oxidoreductase</keyword>
<dbReference type="InterPro" id="IPR036291">
    <property type="entry name" value="NAD(P)-bd_dom_sf"/>
</dbReference>
<dbReference type="AlphaFoldDB" id="A0A2G5I078"/>
<sequence>MADRWAAIHQKPQGLGDSRPTAKQIVEAENLQGKWSDKTILITGCSSGIGIESARALADTGATLYLTARDLPKAHAALGELAKSDRVRVRKLDLDALEDVRVFAKEFLLECPKLNILITNAGVMACPEKRTKDGFEYQFGTNHLAHFLLINLLTPALKAAATPDFNSRIVVLSSLAHNFGSVHFDNINLEGGAYDPVVAYAQSKTANLWTANAFDRKYAKDNVRAWSVQPGMVPTDLTRHYTEDQKNGFSEDPYFASLQKSPPQGAATQVWGAVAQALEGQGGKYLEDCQIIPAKKEGAHAFAPGYAPWAYDPQSEERLWELSLKLTGLA</sequence>
<dbReference type="EMBL" id="LKMD01000102">
    <property type="protein sequence ID" value="PIA98178.1"/>
    <property type="molecule type" value="Genomic_DNA"/>
</dbReference>
<dbReference type="Proteomes" id="UP000230605">
    <property type="component" value="Chromosome 2"/>
</dbReference>
<dbReference type="PRINTS" id="PR00081">
    <property type="entry name" value="GDHRDH"/>
</dbReference>
<comment type="similarity">
    <text evidence="1">Belongs to the short-chain dehydrogenases/reductases (SDR) family.</text>
</comment>
<gene>
    <name evidence="3" type="ORF">CB0940_05664</name>
    <name evidence="4" type="ORF">RHO25_002846</name>
</gene>
<keyword evidence="6" id="KW-1185">Reference proteome</keyword>
<dbReference type="Gene3D" id="3.40.50.720">
    <property type="entry name" value="NAD(P)-binding Rossmann-like Domain"/>
    <property type="match status" value="1"/>
</dbReference>
<evidence type="ECO:0000313" key="5">
    <source>
        <dbReference type="Proteomes" id="UP000230605"/>
    </source>
</evidence>
<evidence type="ECO:0000313" key="3">
    <source>
        <dbReference type="EMBL" id="PIA98178.1"/>
    </source>
</evidence>
<evidence type="ECO:0000256" key="2">
    <source>
        <dbReference type="ARBA" id="ARBA00023002"/>
    </source>
</evidence>